<proteinExistence type="predicted"/>
<evidence type="ECO:0000256" key="2">
    <source>
        <dbReference type="SAM" id="SignalP"/>
    </source>
</evidence>
<feature type="coiled-coil region" evidence="1">
    <location>
        <begin position="172"/>
        <end position="231"/>
    </location>
</feature>
<evidence type="ECO:0000313" key="3">
    <source>
        <dbReference type="EMBL" id="MCS5733618.1"/>
    </source>
</evidence>
<organism evidence="3 4">
    <name type="scientific">Herbiconiux daphne</name>
    <dbReference type="NCBI Taxonomy" id="2970914"/>
    <lineage>
        <taxon>Bacteria</taxon>
        <taxon>Bacillati</taxon>
        <taxon>Actinomycetota</taxon>
        <taxon>Actinomycetes</taxon>
        <taxon>Micrococcales</taxon>
        <taxon>Microbacteriaceae</taxon>
        <taxon>Herbiconiux</taxon>
    </lineage>
</organism>
<evidence type="ECO:0000313" key="4">
    <source>
        <dbReference type="Proteomes" id="UP001165586"/>
    </source>
</evidence>
<evidence type="ECO:0000256" key="1">
    <source>
        <dbReference type="SAM" id="Coils"/>
    </source>
</evidence>
<dbReference type="Gene3D" id="6.10.250.3150">
    <property type="match status" value="1"/>
</dbReference>
<name>A0ABT2H101_9MICO</name>
<accession>A0ABT2H101</accession>
<comment type="caution">
    <text evidence="3">The sequence shown here is derived from an EMBL/GenBank/DDBJ whole genome shotgun (WGS) entry which is preliminary data.</text>
</comment>
<keyword evidence="4" id="KW-1185">Reference proteome</keyword>
<dbReference type="Proteomes" id="UP001165586">
    <property type="component" value="Unassembled WGS sequence"/>
</dbReference>
<dbReference type="EMBL" id="JANLCJ010000002">
    <property type="protein sequence ID" value="MCS5733618.1"/>
    <property type="molecule type" value="Genomic_DNA"/>
</dbReference>
<dbReference type="SUPFAM" id="SSF53955">
    <property type="entry name" value="Lysozyme-like"/>
    <property type="match status" value="1"/>
</dbReference>
<feature type="coiled-coil region" evidence="1">
    <location>
        <begin position="60"/>
        <end position="122"/>
    </location>
</feature>
<reference evidence="3" key="1">
    <citation type="submission" date="2022-08" db="EMBL/GenBank/DDBJ databases">
        <authorList>
            <person name="Deng Y."/>
            <person name="Han X.-F."/>
            <person name="Zhang Y.-Q."/>
        </authorList>
    </citation>
    <scope>NUCLEOTIDE SEQUENCE</scope>
    <source>
        <strain evidence="3">CPCC 203386</strain>
    </source>
</reference>
<keyword evidence="1" id="KW-0175">Coiled coil</keyword>
<feature type="chain" id="PRO_5045720914" description="Lytic transglycosylase domain-containing protein" evidence="2">
    <location>
        <begin position="29"/>
        <end position="385"/>
    </location>
</feature>
<sequence length="385" mass="40675">MWKLSARGWSVMTIVVALVAGSSATAAAQGAPASLVRDDYPTWDEVNAALNNEQATKNEVDRIQTALQQDEANAAAAENLSLQRGSEYLTAKYNLDVATTYADNLTTQASAATAEAQRATLQVGQLVAQLYRSGGDSTLNLILNQNDSDSLLYQLGTMSKLTEQTAGIRDAAVAAQNTADQLAQQAEVAQNERNALEQAAEEAKQQAEAAAAEAQDQVAATSSRRDQMQAQLAALQKVSVDVVQKFQEGEAYRAAEEAKRAAAAAASDAPGSSWVPDGGAVASPTEAKAIAAGLMGSYGWSGGQYDCLVQLWIGESGWRVNAYNESSGAYGIPQSLPASKMASVGADYVTNAQTQIIWGMNYIAGRYGTPCSALSTWQARSPHWY</sequence>
<feature type="signal peptide" evidence="2">
    <location>
        <begin position="1"/>
        <end position="28"/>
    </location>
</feature>
<dbReference type="InterPro" id="IPR023346">
    <property type="entry name" value="Lysozyme-like_dom_sf"/>
</dbReference>
<dbReference type="RefSeq" id="WP_259538435.1">
    <property type="nucleotide sequence ID" value="NZ_JANLCJ010000002.1"/>
</dbReference>
<gene>
    <name evidence="3" type="ORF">N1032_07685</name>
</gene>
<evidence type="ECO:0008006" key="5">
    <source>
        <dbReference type="Google" id="ProtNLM"/>
    </source>
</evidence>
<keyword evidence="2" id="KW-0732">Signal</keyword>
<protein>
    <recommendedName>
        <fullName evidence="5">Lytic transglycosylase domain-containing protein</fullName>
    </recommendedName>
</protein>